<evidence type="ECO:0000256" key="2">
    <source>
        <dbReference type="ARBA" id="ARBA00022692"/>
    </source>
</evidence>
<dbReference type="OrthoDB" id="2017147at2759"/>
<dbReference type="EMBL" id="BJWL01000027">
    <property type="protein sequence ID" value="GFZ18969.1"/>
    <property type="molecule type" value="Genomic_DNA"/>
</dbReference>
<evidence type="ECO:0000256" key="4">
    <source>
        <dbReference type="ARBA" id="ARBA00023136"/>
    </source>
</evidence>
<gene>
    <name evidence="5" type="ORF">Acr_27g0007080</name>
</gene>
<dbReference type="AlphaFoldDB" id="A0A7J0H7E6"/>
<dbReference type="Proteomes" id="UP000585474">
    <property type="component" value="Unassembled WGS sequence"/>
</dbReference>
<organism evidence="5 6">
    <name type="scientific">Actinidia rufa</name>
    <dbReference type="NCBI Taxonomy" id="165716"/>
    <lineage>
        <taxon>Eukaryota</taxon>
        <taxon>Viridiplantae</taxon>
        <taxon>Streptophyta</taxon>
        <taxon>Embryophyta</taxon>
        <taxon>Tracheophyta</taxon>
        <taxon>Spermatophyta</taxon>
        <taxon>Magnoliopsida</taxon>
        <taxon>eudicotyledons</taxon>
        <taxon>Gunneridae</taxon>
        <taxon>Pentapetalae</taxon>
        <taxon>asterids</taxon>
        <taxon>Ericales</taxon>
        <taxon>Actinidiaceae</taxon>
        <taxon>Actinidia</taxon>
    </lineage>
</organism>
<protein>
    <submittedName>
        <fullName evidence="5">Uncharacterized protein</fullName>
    </submittedName>
</protein>
<sequence length="142" mass="16413">MVISEPLIRLSSGSHLFVEGGEEPRARSLGDSRSSVWFSYRKYLEEPCVWVESNTTTLSILSSQAEIGVGFVLILSMFSWQRNIIQTFMYWQVLKLMYHAPVTAGYHQSAWAKIGRTINPLVHRYAPFLNTPISAVQRWWFR</sequence>
<keyword evidence="6" id="KW-1185">Reference proteome</keyword>
<reference evidence="5 6" key="1">
    <citation type="submission" date="2019-07" db="EMBL/GenBank/DDBJ databases">
        <title>De Novo Assembly of kiwifruit Actinidia rufa.</title>
        <authorList>
            <person name="Sugita-Konishi S."/>
            <person name="Sato K."/>
            <person name="Mori E."/>
            <person name="Abe Y."/>
            <person name="Kisaki G."/>
            <person name="Hamano K."/>
            <person name="Suezawa K."/>
            <person name="Otani M."/>
            <person name="Fukuda T."/>
            <person name="Manabe T."/>
            <person name="Gomi K."/>
            <person name="Tabuchi M."/>
            <person name="Akimitsu K."/>
            <person name="Kataoka I."/>
        </authorList>
    </citation>
    <scope>NUCLEOTIDE SEQUENCE [LARGE SCALE GENOMIC DNA]</scope>
    <source>
        <strain evidence="6">cv. Fuchu</strain>
    </source>
</reference>
<dbReference type="GO" id="GO:0005783">
    <property type="term" value="C:endoplasmic reticulum"/>
    <property type="evidence" value="ECO:0007669"/>
    <property type="project" value="TreeGrafter"/>
</dbReference>
<evidence type="ECO:0000313" key="5">
    <source>
        <dbReference type="EMBL" id="GFZ18969.1"/>
    </source>
</evidence>
<keyword evidence="2" id="KW-0812">Transmembrane</keyword>
<dbReference type="GO" id="GO:0016020">
    <property type="term" value="C:membrane"/>
    <property type="evidence" value="ECO:0007669"/>
    <property type="project" value="UniProtKB-SubCell"/>
</dbReference>
<evidence type="ECO:0000256" key="1">
    <source>
        <dbReference type="ARBA" id="ARBA00004141"/>
    </source>
</evidence>
<comment type="caution">
    <text evidence="5">The sequence shown here is derived from an EMBL/GenBank/DDBJ whole genome shotgun (WGS) entry which is preliminary data.</text>
</comment>
<dbReference type="InterPro" id="IPR051645">
    <property type="entry name" value="PER33/POM33_regulator"/>
</dbReference>
<keyword evidence="4" id="KW-0472">Membrane</keyword>
<name>A0A7J0H7E6_9ERIC</name>
<evidence type="ECO:0000256" key="3">
    <source>
        <dbReference type="ARBA" id="ARBA00022989"/>
    </source>
</evidence>
<evidence type="ECO:0000313" key="6">
    <source>
        <dbReference type="Proteomes" id="UP000585474"/>
    </source>
</evidence>
<comment type="subcellular location">
    <subcellularLocation>
        <location evidence="1">Membrane</location>
        <topology evidence="1">Multi-pass membrane protein</topology>
    </subcellularLocation>
</comment>
<accession>A0A7J0H7E6</accession>
<keyword evidence="3" id="KW-1133">Transmembrane helix</keyword>
<dbReference type="GO" id="GO:0071786">
    <property type="term" value="P:endoplasmic reticulum tubular network organization"/>
    <property type="evidence" value="ECO:0007669"/>
    <property type="project" value="TreeGrafter"/>
</dbReference>
<dbReference type="PANTHER" id="PTHR12703:SF4">
    <property type="entry name" value="TRANSMEMBRANE PROTEIN 33"/>
    <property type="match status" value="1"/>
</dbReference>
<dbReference type="PANTHER" id="PTHR12703">
    <property type="entry name" value="TRANSMEMBRANE PROTEIN 33"/>
    <property type="match status" value="1"/>
</dbReference>
<dbReference type="GO" id="GO:0061024">
    <property type="term" value="P:membrane organization"/>
    <property type="evidence" value="ECO:0007669"/>
    <property type="project" value="TreeGrafter"/>
</dbReference>
<proteinExistence type="predicted"/>